<comment type="caution">
    <text evidence="1">The sequence shown here is derived from an EMBL/GenBank/DDBJ whole genome shotgun (WGS) entry which is preliminary data.</text>
</comment>
<organism evidence="1 2">
    <name type="scientific">Trametes pubescens</name>
    <name type="common">White-rot fungus</name>
    <dbReference type="NCBI Taxonomy" id="154538"/>
    <lineage>
        <taxon>Eukaryota</taxon>
        <taxon>Fungi</taxon>
        <taxon>Dikarya</taxon>
        <taxon>Basidiomycota</taxon>
        <taxon>Agaricomycotina</taxon>
        <taxon>Agaricomycetes</taxon>
        <taxon>Polyporales</taxon>
        <taxon>Polyporaceae</taxon>
        <taxon>Trametes</taxon>
    </lineage>
</organism>
<dbReference type="OMA" id="CFWGDIV"/>
<gene>
    <name evidence="1" type="ORF">TRAPUB_12867</name>
</gene>
<dbReference type="OrthoDB" id="2746321at2759"/>
<proteinExistence type="predicted"/>
<sequence length="568" mass="64010">MDEKLPGPFYGLPAVDIESRRIQSHPRQAGKNCLVDERRKFELELLSWSAVWNAELPIHCLPAEVLLHIFTEFLLPINPSTTVRCAYSYEYNARSTSKRPWTRLMGVCRHWCALIRNAGCFWGDIVNWDNPRWLKIALSRLGKGPLRVWLNDDRHLQEVVPILLAHADHLKHLNISVRVDESISHPLAPILNNPLPVLASLQMSLHHPYFHDRPRGRMYFPDQTYPSLTSLELTCVTLSWTTSLLGNLRVLSLSNCELSTPSLALSPFLDILQHSQHLEELSLDRFLSIALSPQTSSPHGHLVTLPQLRRLHITETPLDIAQFMGHIHVPDTCSIRLAGRRSYSDTTPVSFIAMLPQERARATFLRSTTDVTFVMTESDNAIYCRGQLVSCELDLRSSFGRAEGENWLDTGLRQLTALFGHGECVLTRLEVTGRLHIAQFATWHTVLDGLPALQTLVLCGHNTFPSSAAHALAAPSAVDDEHGHPDRPRVCCPSLKHLDIRGWDWRPATVEAILDCLGARAALGASELESLDLTVHWERAEEERVAAWAPYLPRLRGAVGRFDVHYSE</sequence>
<dbReference type="AlphaFoldDB" id="A0A1M2VSN0"/>
<dbReference type="Gene3D" id="3.80.10.10">
    <property type="entry name" value="Ribonuclease Inhibitor"/>
    <property type="match status" value="1"/>
</dbReference>
<keyword evidence="2" id="KW-1185">Reference proteome</keyword>
<protein>
    <submittedName>
        <fullName evidence="1">Uncharacterized protein</fullName>
    </submittedName>
</protein>
<dbReference type="SUPFAM" id="SSF52047">
    <property type="entry name" value="RNI-like"/>
    <property type="match status" value="1"/>
</dbReference>
<dbReference type="EMBL" id="MNAD01000764">
    <property type="protein sequence ID" value="OJT10619.1"/>
    <property type="molecule type" value="Genomic_DNA"/>
</dbReference>
<name>A0A1M2VSN0_TRAPU</name>
<dbReference type="InterPro" id="IPR032675">
    <property type="entry name" value="LRR_dom_sf"/>
</dbReference>
<accession>A0A1M2VSN0</accession>
<dbReference type="Proteomes" id="UP000184267">
    <property type="component" value="Unassembled WGS sequence"/>
</dbReference>
<evidence type="ECO:0000313" key="1">
    <source>
        <dbReference type="EMBL" id="OJT10619.1"/>
    </source>
</evidence>
<dbReference type="STRING" id="154538.A0A1M2VSN0"/>
<reference evidence="1 2" key="1">
    <citation type="submission" date="2016-10" db="EMBL/GenBank/DDBJ databases">
        <title>Genome sequence of the basidiomycete white-rot fungus Trametes pubescens.</title>
        <authorList>
            <person name="Makela M.R."/>
            <person name="Granchi Z."/>
            <person name="Peng M."/>
            <person name="De Vries R.P."/>
            <person name="Grigoriev I."/>
            <person name="Riley R."/>
            <person name="Hilden K."/>
        </authorList>
    </citation>
    <scope>NUCLEOTIDE SEQUENCE [LARGE SCALE GENOMIC DNA]</scope>
    <source>
        <strain evidence="1 2">FBCC735</strain>
    </source>
</reference>
<evidence type="ECO:0000313" key="2">
    <source>
        <dbReference type="Proteomes" id="UP000184267"/>
    </source>
</evidence>